<reference evidence="3 4" key="1">
    <citation type="submission" date="2019-11" db="EMBL/GenBank/DDBJ databases">
        <title>Whole genome shotgun sequencing (WGS) data from Adlercreutzia equolifaciens ResAG-91, Eggerthella lenta MRI-F36, MRI-F37, MRI-F40, ResAG-49, ResAG-88, ResAG-121, ResAG-145, and Gordonibacter sp. ResAG-5, ResAG-26, ResAG-43, ResAG-50, ResAG-59.</title>
        <authorList>
            <person name="Stoll D.A."/>
            <person name="Danylec N."/>
            <person name="Franz C.M.A.P."/>
            <person name="Huch M."/>
        </authorList>
    </citation>
    <scope>NUCLEOTIDE SEQUENCE [LARGE SCALE GENOMIC DNA]</scope>
    <source>
        <strain evidence="3 4">ResAG-59</strain>
    </source>
</reference>
<evidence type="ECO:0000259" key="2">
    <source>
        <dbReference type="Pfam" id="PF02371"/>
    </source>
</evidence>
<dbReference type="Proteomes" id="UP000468327">
    <property type="component" value="Unassembled WGS sequence"/>
</dbReference>
<dbReference type="InterPro" id="IPR047650">
    <property type="entry name" value="Transpos_IS110"/>
</dbReference>
<feature type="compositionally biased region" description="Polar residues" evidence="1">
    <location>
        <begin position="130"/>
        <end position="141"/>
    </location>
</feature>
<evidence type="ECO:0000313" key="4">
    <source>
        <dbReference type="Proteomes" id="UP000468327"/>
    </source>
</evidence>
<proteinExistence type="predicted"/>
<gene>
    <name evidence="3" type="ORF">GO738_11635</name>
</gene>
<organism evidence="3 4">
    <name type="scientific">Gordonibacter urolithinfaciens</name>
    <dbReference type="NCBI Taxonomy" id="1335613"/>
    <lineage>
        <taxon>Bacteria</taxon>
        <taxon>Bacillati</taxon>
        <taxon>Actinomycetota</taxon>
        <taxon>Coriobacteriia</taxon>
        <taxon>Eggerthellales</taxon>
        <taxon>Eggerthellaceae</taxon>
        <taxon>Gordonibacter</taxon>
    </lineage>
</organism>
<dbReference type="InterPro" id="IPR003346">
    <property type="entry name" value="Transposase_20"/>
</dbReference>
<dbReference type="EMBL" id="WPOC01000021">
    <property type="protein sequence ID" value="MVN15981.1"/>
    <property type="molecule type" value="Genomic_DNA"/>
</dbReference>
<dbReference type="Pfam" id="PF02371">
    <property type="entry name" value="Transposase_20"/>
    <property type="match status" value="1"/>
</dbReference>
<comment type="caution">
    <text evidence="3">The sequence shown here is derived from an EMBL/GenBank/DDBJ whole genome shotgun (WGS) entry which is preliminary data.</text>
</comment>
<dbReference type="GO" id="GO:0006313">
    <property type="term" value="P:DNA transposition"/>
    <property type="evidence" value="ECO:0007669"/>
    <property type="project" value="InterPro"/>
</dbReference>
<sequence length="246" mass="27480">MLELSDPRVVVDARKASIGAVARGSDRAKMDTARKASCPSARPPVCMIEAESPQIMTLARRIRESIEEAEALKAHIAATLGGDNTYGCPLTMPGIGPRTPFELVIAIDICAFPDHGHLTSRSGIAPRNRQPGTSTSSANATKQGNNRLEILLVFLYNSLARNKSRLDERHHRCRERSMRHGEVEAVTRKRFEVIYSIMRDNIPYSAYCSLETWCENLRPYAQFNLKFVSRRFNFNVGANSLVAKFL</sequence>
<dbReference type="AlphaFoldDB" id="A0A6N8IJA6"/>
<evidence type="ECO:0000256" key="1">
    <source>
        <dbReference type="SAM" id="MobiDB-lite"/>
    </source>
</evidence>
<dbReference type="GO" id="GO:0003677">
    <property type="term" value="F:DNA binding"/>
    <property type="evidence" value="ECO:0007669"/>
    <property type="project" value="InterPro"/>
</dbReference>
<dbReference type="GO" id="GO:0004803">
    <property type="term" value="F:transposase activity"/>
    <property type="evidence" value="ECO:0007669"/>
    <property type="project" value="InterPro"/>
</dbReference>
<feature type="domain" description="Transposase IS116/IS110/IS902 C-terminal" evidence="2">
    <location>
        <begin position="91"/>
        <end position="170"/>
    </location>
</feature>
<dbReference type="PANTHER" id="PTHR33055">
    <property type="entry name" value="TRANSPOSASE FOR INSERTION SEQUENCE ELEMENT IS1111A"/>
    <property type="match status" value="1"/>
</dbReference>
<protein>
    <submittedName>
        <fullName evidence="3">Transposase</fullName>
    </submittedName>
</protein>
<accession>A0A6N8IJA6</accession>
<keyword evidence="4" id="KW-1185">Reference proteome</keyword>
<dbReference type="RefSeq" id="WP_157006185.1">
    <property type="nucleotide sequence ID" value="NZ_DBEZYS010000069.1"/>
</dbReference>
<name>A0A6N8IJA6_9ACTN</name>
<evidence type="ECO:0000313" key="3">
    <source>
        <dbReference type="EMBL" id="MVN15981.1"/>
    </source>
</evidence>
<feature type="region of interest" description="Disordered" evidence="1">
    <location>
        <begin position="121"/>
        <end position="141"/>
    </location>
</feature>